<dbReference type="GO" id="GO:0005737">
    <property type="term" value="C:cytoplasm"/>
    <property type="evidence" value="ECO:0007669"/>
    <property type="project" value="TreeGrafter"/>
</dbReference>
<dbReference type="GO" id="GO:0046872">
    <property type="term" value="F:metal ion binding"/>
    <property type="evidence" value="ECO:0007669"/>
    <property type="project" value="UniProtKB-KW"/>
</dbReference>
<dbReference type="GO" id="GO:0003934">
    <property type="term" value="F:GTP cyclohydrolase I activity"/>
    <property type="evidence" value="ECO:0007669"/>
    <property type="project" value="UniProtKB-EC"/>
</dbReference>
<keyword evidence="2" id="KW-0479">Metal-binding</keyword>
<gene>
    <name evidence="3" type="primary">ybgI_1</name>
    <name evidence="3" type="ORF">GALL_41120</name>
</gene>
<dbReference type="EC" id="3.5.4.16" evidence="3"/>
<dbReference type="AlphaFoldDB" id="A0A1J5T2A9"/>
<dbReference type="EMBL" id="MLJW01000010">
    <property type="protein sequence ID" value="OIR14994.1"/>
    <property type="molecule type" value="Genomic_DNA"/>
</dbReference>
<sequence>MPITLSDLATYCDARTRRTAYKDAPGAFNGLQLANDGRVSKIGAAVDAGTETFKRAAAAGIDFLIVHHGMYWDMPKPITGTVYERVATLMKANCALYSCHLPLDGHPEIGNNALLAVQLGLNPTRPFLIRDGEPIGWIAAHAGTRAALRAKLEALYPRVVAIEYGAESPIDIAFCSGSGNSAIPELRPVGVDTLVTGELREEWFTYAQENRLNLYLCGHYATEVHGVRALAAELSAKFNLPWEWVPSDNPL</sequence>
<dbReference type="InterPro" id="IPR036069">
    <property type="entry name" value="DUF34/NIF3_sf"/>
</dbReference>
<proteinExistence type="inferred from homology"/>
<comment type="caution">
    <text evidence="3">The sequence shown here is derived from an EMBL/GenBank/DDBJ whole genome shotgun (WGS) entry which is preliminary data.</text>
</comment>
<organism evidence="3">
    <name type="scientific">mine drainage metagenome</name>
    <dbReference type="NCBI Taxonomy" id="410659"/>
    <lineage>
        <taxon>unclassified sequences</taxon>
        <taxon>metagenomes</taxon>
        <taxon>ecological metagenomes</taxon>
    </lineage>
</organism>
<reference evidence="3" key="1">
    <citation type="submission" date="2016-10" db="EMBL/GenBank/DDBJ databases">
        <title>Sequence of Gallionella enrichment culture.</title>
        <authorList>
            <person name="Poehlein A."/>
            <person name="Muehling M."/>
            <person name="Daniel R."/>
        </authorList>
    </citation>
    <scope>NUCLEOTIDE SEQUENCE</scope>
</reference>
<keyword evidence="3" id="KW-0378">Hydrolase</keyword>
<dbReference type="Gene3D" id="3.40.1390.30">
    <property type="entry name" value="NIF3 (NGG1p interacting factor 3)-like"/>
    <property type="match status" value="2"/>
</dbReference>
<evidence type="ECO:0000256" key="1">
    <source>
        <dbReference type="ARBA" id="ARBA00006964"/>
    </source>
</evidence>
<dbReference type="SUPFAM" id="SSF102705">
    <property type="entry name" value="NIF3 (NGG1p interacting factor 3)-like"/>
    <property type="match status" value="1"/>
</dbReference>
<dbReference type="Pfam" id="PF01784">
    <property type="entry name" value="DUF34_NIF3"/>
    <property type="match status" value="1"/>
</dbReference>
<dbReference type="InterPro" id="IPR002678">
    <property type="entry name" value="DUF34/NIF3"/>
</dbReference>
<evidence type="ECO:0000313" key="3">
    <source>
        <dbReference type="EMBL" id="OIR14994.1"/>
    </source>
</evidence>
<dbReference type="PANTHER" id="PTHR13799">
    <property type="entry name" value="NGG1 INTERACTING FACTOR 3"/>
    <property type="match status" value="1"/>
</dbReference>
<evidence type="ECO:0000256" key="2">
    <source>
        <dbReference type="ARBA" id="ARBA00022723"/>
    </source>
</evidence>
<comment type="similarity">
    <text evidence="1">Belongs to the GTP cyclohydrolase I type 2/NIF3 family.</text>
</comment>
<dbReference type="NCBIfam" id="TIGR00486">
    <property type="entry name" value="YbgI_SA1388"/>
    <property type="match status" value="1"/>
</dbReference>
<accession>A0A1J5T2A9</accession>
<dbReference type="PANTHER" id="PTHR13799:SF14">
    <property type="entry name" value="GTP CYCLOHYDROLASE 1 TYPE 2 HOMOLOG"/>
    <property type="match status" value="1"/>
</dbReference>
<name>A0A1J5T2A9_9ZZZZ</name>
<protein>
    <submittedName>
        <fullName evidence="3">Putative GTP cyclohydrolase 1 type 2</fullName>
        <ecNumber evidence="3">3.5.4.16</ecNumber>
    </submittedName>
</protein>